<evidence type="ECO:0000259" key="1">
    <source>
        <dbReference type="PROSITE" id="PS50075"/>
    </source>
</evidence>
<dbReference type="PROSITE" id="PS50075">
    <property type="entry name" value="CARRIER"/>
    <property type="match status" value="1"/>
</dbReference>
<accession>A0ABZ2PNB5</accession>
<feature type="domain" description="Carrier" evidence="1">
    <location>
        <begin position="4"/>
        <end position="81"/>
    </location>
</feature>
<dbReference type="InterPro" id="IPR036736">
    <property type="entry name" value="ACP-like_sf"/>
</dbReference>
<keyword evidence="3" id="KW-1185">Reference proteome</keyword>
<gene>
    <name evidence="2" type="ORF">WDS16_08490</name>
</gene>
<proteinExistence type="predicted"/>
<name>A0ABZ2PNB5_9NOCA</name>
<protein>
    <submittedName>
        <fullName evidence="2">Acyl carrier protein</fullName>
    </submittedName>
</protein>
<dbReference type="EMBL" id="CP147846">
    <property type="protein sequence ID" value="WXG70514.1"/>
    <property type="molecule type" value="Genomic_DNA"/>
</dbReference>
<sequence>MSREKIVAYLKDAIENRLENVDLPDDPVEAGTRFDELGLDSLNLVELALLVERDLTVVVTDEELANLETVSAAAEHISTSIDDGAPTAAVQG</sequence>
<evidence type="ECO:0000313" key="3">
    <source>
        <dbReference type="Proteomes" id="UP001432000"/>
    </source>
</evidence>
<evidence type="ECO:0000313" key="2">
    <source>
        <dbReference type="EMBL" id="WXG70514.1"/>
    </source>
</evidence>
<dbReference type="Pfam" id="PF00550">
    <property type="entry name" value="PP-binding"/>
    <property type="match status" value="1"/>
</dbReference>
<dbReference type="Proteomes" id="UP001432000">
    <property type="component" value="Chromosome"/>
</dbReference>
<dbReference type="Gene3D" id="1.10.1200.10">
    <property type="entry name" value="ACP-like"/>
    <property type="match status" value="1"/>
</dbReference>
<dbReference type="SUPFAM" id="SSF47336">
    <property type="entry name" value="ACP-like"/>
    <property type="match status" value="1"/>
</dbReference>
<organism evidence="2 3">
    <name type="scientific">Rhodococcus sovatensis</name>
    <dbReference type="NCBI Taxonomy" id="1805840"/>
    <lineage>
        <taxon>Bacteria</taxon>
        <taxon>Bacillati</taxon>
        <taxon>Actinomycetota</taxon>
        <taxon>Actinomycetes</taxon>
        <taxon>Mycobacteriales</taxon>
        <taxon>Nocardiaceae</taxon>
        <taxon>Rhodococcus</taxon>
    </lineage>
</organism>
<reference evidence="2 3" key="1">
    <citation type="submission" date="2024-03" db="EMBL/GenBank/DDBJ databases">
        <title>Natural products discovery in diverse microorganisms through a two-stage MS feature dereplication strategy.</title>
        <authorList>
            <person name="Zhang R."/>
        </authorList>
    </citation>
    <scope>NUCLEOTIDE SEQUENCE [LARGE SCALE GENOMIC DNA]</scope>
    <source>
        <strain evidence="2 3">18930</strain>
    </source>
</reference>
<dbReference type="InterPro" id="IPR009081">
    <property type="entry name" value="PP-bd_ACP"/>
</dbReference>
<dbReference type="RefSeq" id="WP_338891975.1">
    <property type="nucleotide sequence ID" value="NZ_CP147846.1"/>
</dbReference>